<evidence type="ECO:0000256" key="6">
    <source>
        <dbReference type="ARBA" id="ARBA00023136"/>
    </source>
</evidence>
<organism evidence="11 12">
    <name type="scientific">Subtercola boreus</name>
    <dbReference type="NCBI Taxonomy" id="120213"/>
    <lineage>
        <taxon>Bacteria</taxon>
        <taxon>Bacillati</taxon>
        <taxon>Actinomycetota</taxon>
        <taxon>Actinomycetes</taxon>
        <taxon>Micrococcales</taxon>
        <taxon>Microbacteriaceae</taxon>
        <taxon>Subtercola</taxon>
    </lineage>
</organism>
<feature type="region of interest" description="Disordered" evidence="7">
    <location>
        <begin position="552"/>
        <end position="589"/>
    </location>
</feature>
<evidence type="ECO:0000256" key="8">
    <source>
        <dbReference type="SAM" id="Phobius"/>
    </source>
</evidence>
<keyword evidence="2 8" id="KW-0812">Transmembrane</keyword>
<evidence type="ECO:0000313" key="12">
    <source>
        <dbReference type="Proteomes" id="UP000256541"/>
    </source>
</evidence>
<feature type="transmembrane region" description="Helical" evidence="8">
    <location>
        <begin position="134"/>
        <end position="154"/>
    </location>
</feature>
<sequence length="589" mass="60194">MKPVDPRLLRYAASARRFFGLGALLALLQTGCIVAFAWLVSSVVVSAIGGASLTALAGSLSALVGVIALRSVLVWLMELNAARGAAKVKSELRQTVLASLVRLGPGWLSGRNTVEVTTVTTTGLDALDTYFSKYLPQLILTALATPVLVLVLFASDVTSGVIVVLTLPLVPVFMILIGWATEALQKKQWQSLGALSTGFLDVVEGLSTLKVFGREKRQAARIRVVTEEYRSSTLKVLRVSFLSGFALEMAASLSVALVAVAVGLRLVGGDLGLGVGLFVLMLAPEAFLPLRQVGAAYHAAADGVAATDAVFEMIAAGPGLTASGVRLLRTRETGACVSSVRKGLTSGGRRGGASLTGVSVRYGEPGAERFAVRDFSVELRPGTLTVLTGPSGAGKSSVLAAMLGFVPHTGTVLAAPIAWAGQRPGLLSDTVASNVALGSDHPSSALVSRALALAAADDIDPALVLGVNGSGLSGGQAQRVAVARAVYRLIEQDCGVLLLDEPSSALDAATEQRMIAGIRSLAAGTGAAVLVVSHRAAFARAADRVIELSAPVQGPDRTADDSRAGAGAGPAAATPTSAATSSHLTGAVR</sequence>
<dbReference type="GO" id="GO:0016887">
    <property type="term" value="F:ATP hydrolysis activity"/>
    <property type="evidence" value="ECO:0007669"/>
    <property type="project" value="InterPro"/>
</dbReference>
<evidence type="ECO:0000313" key="11">
    <source>
        <dbReference type="EMBL" id="RFA15632.1"/>
    </source>
</evidence>
<dbReference type="InterPro" id="IPR039421">
    <property type="entry name" value="Type_1_exporter"/>
</dbReference>
<keyword evidence="5 8" id="KW-1133">Transmembrane helix</keyword>
<dbReference type="GO" id="GO:0042883">
    <property type="term" value="P:cysteine transport"/>
    <property type="evidence" value="ECO:0007669"/>
    <property type="project" value="InterPro"/>
</dbReference>
<dbReference type="PROSITE" id="PS50929">
    <property type="entry name" value="ABC_TM1F"/>
    <property type="match status" value="1"/>
</dbReference>
<dbReference type="Pfam" id="PF00664">
    <property type="entry name" value="ABC_membrane"/>
    <property type="match status" value="1"/>
</dbReference>
<dbReference type="GO" id="GO:0140359">
    <property type="term" value="F:ABC-type transporter activity"/>
    <property type="evidence" value="ECO:0007669"/>
    <property type="project" value="InterPro"/>
</dbReference>
<dbReference type="InterPro" id="IPR036640">
    <property type="entry name" value="ABC1_TM_sf"/>
</dbReference>
<dbReference type="PROSITE" id="PS50893">
    <property type="entry name" value="ABC_TRANSPORTER_2"/>
    <property type="match status" value="1"/>
</dbReference>
<dbReference type="PANTHER" id="PTHR24221:SF590">
    <property type="entry name" value="COMPONENT LINKED WITH THE ASSEMBLY OF CYTOCHROME' TRANSPORT TRANSMEMBRANE ATP-BINDING PROTEIN ABC TRANSPORTER CYDD-RELATED"/>
    <property type="match status" value="1"/>
</dbReference>
<dbReference type="PROSITE" id="PS00211">
    <property type="entry name" value="ABC_TRANSPORTER_1"/>
    <property type="match status" value="1"/>
</dbReference>
<evidence type="ECO:0000256" key="7">
    <source>
        <dbReference type="SAM" id="MobiDB-lite"/>
    </source>
</evidence>
<name>A0A3E0W002_9MICO</name>
<feature type="domain" description="ABC transporter" evidence="9">
    <location>
        <begin position="355"/>
        <end position="575"/>
    </location>
</feature>
<dbReference type="NCBIfam" id="TIGR02857">
    <property type="entry name" value="CydD"/>
    <property type="match status" value="1"/>
</dbReference>
<gene>
    <name evidence="11" type="ORF">B7R22_05950</name>
</gene>
<dbReference type="InterPro" id="IPR011527">
    <property type="entry name" value="ABC1_TM_dom"/>
</dbReference>
<dbReference type="CDD" id="cd18584">
    <property type="entry name" value="ABC_6TM_AarD_CydD"/>
    <property type="match status" value="1"/>
</dbReference>
<evidence type="ECO:0000256" key="4">
    <source>
        <dbReference type="ARBA" id="ARBA00022840"/>
    </source>
</evidence>
<evidence type="ECO:0000256" key="5">
    <source>
        <dbReference type="ARBA" id="ARBA00022989"/>
    </source>
</evidence>
<dbReference type="InterPro" id="IPR017871">
    <property type="entry name" value="ABC_transporter-like_CS"/>
</dbReference>
<evidence type="ECO:0000259" key="9">
    <source>
        <dbReference type="PROSITE" id="PS50893"/>
    </source>
</evidence>
<evidence type="ECO:0000256" key="2">
    <source>
        <dbReference type="ARBA" id="ARBA00022692"/>
    </source>
</evidence>
<keyword evidence="3" id="KW-0547">Nucleotide-binding</keyword>
<feature type="compositionally biased region" description="Low complexity" evidence="7">
    <location>
        <begin position="569"/>
        <end position="582"/>
    </location>
</feature>
<dbReference type="SMART" id="SM00382">
    <property type="entry name" value="AAA"/>
    <property type="match status" value="1"/>
</dbReference>
<feature type="transmembrane region" description="Helical" evidence="8">
    <location>
        <begin position="239"/>
        <end position="265"/>
    </location>
</feature>
<dbReference type="PANTHER" id="PTHR24221">
    <property type="entry name" value="ATP-BINDING CASSETTE SUB-FAMILY B"/>
    <property type="match status" value="1"/>
</dbReference>
<keyword evidence="4" id="KW-0067">ATP-binding</keyword>
<dbReference type="InterPro" id="IPR003439">
    <property type="entry name" value="ABC_transporter-like_ATP-bd"/>
</dbReference>
<feature type="transmembrane region" description="Helical" evidence="8">
    <location>
        <begin position="55"/>
        <end position="77"/>
    </location>
</feature>
<proteinExistence type="predicted"/>
<dbReference type="Gene3D" id="3.40.50.300">
    <property type="entry name" value="P-loop containing nucleotide triphosphate hydrolases"/>
    <property type="match status" value="1"/>
</dbReference>
<comment type="caution">
    <text evidence="11">The sequence shown here is derived from an EMBL/GenBank/DDBJ whole genome shotgun (WGS) entry which is preliminary data.</text>
</comment>
<accession>A0A3E0W002</accession>
<evidence type="ECO:0000256" key="1">
    <source>
        <dbReference type="ARBA" id="ARBA00004651"/>
    </source>
</evidence>
<protein>
    <submittedName>
        <fullName evidence="11">Thiol reductant ABC exporter subunit CydD</fullName>
    </submittedName>
</protein>
<dbReference type="RefSeq" id="WP_116410876.1">
    <property type="nucleotide sequence ID" value="NZ_NBXB01000018.1"/>
</dbReference>
<feature type="transmembrane region" description="Helical" evidence="8">
    <location>
        <begin position="21"/>
        <end position="49"/>
    </location>
</feature>
<dbReference type="InterPro" id="IPR014216">
    <property type="entry name" value="ABC_transptr_CydD"/>
</dbReference>
<dbReference type="AlphaFoldDB" id="A0A3E0W002"/>
<reference evidence="11 12" key="1">
    <citation type="submission" date="2017-04" db="EMBL/GenBank/DDBJ databases">
        <title>Comparative genome analysis of Subtercola boreus.</title>
        <authorList>
            <person name="Cho Y.-J."/>
            <person name="Cho A."/>
            <person name="Kim O.-S."/>
            <person name="Lee J.-I."/>
        </authorList>
    </citation>
    <scope>NUCLEOTIDE SEQUENCE [LARGE SCALE GENOMIC DNA]</scope>
    <source>
        <strain evidence="11 12">P27479</strain>
    </source>
</reference>
<dbReference type="OrthoDB" id="9806127at2"/>
<evidence type="ECO:0000256" key="3">
    <source>
        <dbReference type="ARBA" id="ARBA00022741"/>
    </source>
</evidence>
<dbReference type="Pfam" id="PF00005">
    <property type="entry name" value="ABC_tran"/>
    <property type="match status" value="1"/>
</dbReference>
<keyword evidence="6 8" id="KW-0472">Membrane</keyword>
<dbReference type="EMBL" id="NBXB01000018">
    <property type="protein sequence ID" value="RFA15632.1"/>
    <property type="molecule type" value="Genomic_DNA"/>
</dbReference>
<dbReference type="SUPFAM" id="SSF90123">
    <property type="entry name" value="ABC transporter transmembrane region"/>
    <property type="match status" value="1"/>
</dbReference>
<dbReference type="Proteomes" id="UP000256541">
    <property type="component" value="Unassembled WGS sequence"/>
</dbReference>
<feature type="transmembrane region" description="Helical" evidence="8">
    <location>
        <begin position="160"/>
        <end position="180"/>
    </location>
</feature>
<dbReference type="SUPFAM" id="SSF52540">
    <property type="entry name" value="P-loop containing nucleoside triphosphate hydrolases"/>
    <property type="match status" value="1"/>
</dbReference>
<comment type="subcellular location">
    <subcellularLocation>
        <location evidence="1">Cell membrane</location>
        <topology evidence="1">Multi-pass membrane protein</topology>
    </subcellularLocation>
</comment>
<dbReference type="GO" id="GO:0005886">
    <property type="term" value="C:plasma membrane"/>
    <property type="evidence" value="ECO:0007669"/>
    <property type="project" value="UniProtKB-SubCell"/>
</dbReference>
<evidence type="ECO:0000259" key="10">
    <source>
        <dbReference type="PROSITE" id="PS50929"/>
    </source>
</evidence>
<feature type="domain" description="ABC transmembrane type-1" evidence="10">
    <location>
        <begin position="21"/>
        <end position="302"/>
    </location>
</feature>
<dbReference type="Gene3D" id="1.20.1560.10">
    <property type="entry name" value="ABC transporter type 1, transmembrane domain"/>
    <property type="match status" value="1"/>
</dbReference>
<dbReference type="InterPro" id="IPR027417">
    <property type="entry name" value="P-loop_NTPase"/>
</dbReference>
<dbReference type="GO" id="GO:0005524">
    <property type="term" value="F:ATP binding"/>
    <property type="evidence" value="ECO:0007669"/>
    <property type="project" value="UniProtKB-KW"/>
</dbReference>
<dbReference type="InterPro" id="IPR003593">
    <property type="entry name" value="AAA+_ATPase"/>
</dbReference>